<sequence>MLWSYILKLVILLPLICGLMIGCLYLWRRLESRMPGRPATRLIHVRETMMISPGLRLAVIEFEGRNLLVSVGRGGVQLVDKVEGNGVEGNGTSPAAPNPAPLTPTTPRRPDFVSRFAPKKFDQ</sequence>
<evidence type="ECO:0000313" key="8">
    <source>
        <dbReference type="EMBL" id="GAM01165.1"/>
    </source>
</evidence>
<evidence type="ECO:0000256" key="1">
    <source>
        <dbReference type="ARBA" id="ARBA00004236"/>
    </source>
</evidence>
<dbReference type="eggNOG" id="COG3190">
    <property type="taxonomic scope" value="Bacteria"/>
</dbReference>
<evidence type="ECO:0000313" key="9">
    <source>
        <dbReference type="Proteomes" id="UP000032305"/>
    </source>
</evidence>
<keyword evidence="4 7" id="KW-1133">Transmembrane helix</keyword>
<comment type="caution">
    <text evidence="8">The sequence shown here is derived from an EMBL/GenBank/DDBJ whole genome shotgun (WGS) entry which is preliminary data.</text>
</comment>
<keyword evidence="8" id="KW-0282">Flagellum</keyword>
<dbReference type="Proteomes" id="UP000032305">
    <property type="component" value="Unassembled WGS sequence"/>
</dbReference>
<organism evidence="8 9">
    <name type="scientific">Sphingomonas parapaucimobilis NBRC 15100</name>
    <dbReference type="NCBI Taxonomy" id="1219049"/>
    <lineage>
        <taxon>Bacteria</taxon>
        <taxon>Pseudomonadati</taxon>
        <taxon>Pseudomonadota</taxon>
        <taxon>Alphaproteobacteria</taxon>
        <taxon>Sphingomonadales</taxon>
        <taxon>Sphingomonadaceae</taxon>
        <taxon>Sphingomonas</taxon>
    </lineage>
</organism>
<comment type="subcellular location">
    <subcellularLocation>
        <location evidence="1">Cell membrane</location>
    </subcellularLocation>
</comment>
<keyword evidence="5 7" id="KW-0472">Membrane</keyword>
<dbReference type="AlphaFoldDB" id="A0A0A1W6V0"/>
<keyword evidence="9" id="KW-1185">Reference proteome</keyword>
<evidence type="ECO:0000256" key="3">
    <source>
        <dbReference type="ARBA" id="ARBA00022692"/>
    </source>
</evidence>
<protein>
    <submittedName>
        <fullName evidence="8">Flagellar biosynthesis protein FlhO</fullName>
    </submittedName>
</protein>
<dbReference type="OrthoDB" id="7409867at2"/>
<dbReference type="Pfam" id="PF04347">
    <property type="entry name" value="FliO"/>
    <property type="match status" value="1"/>
</dbReference>
<keyword evidence="2" id="KW-1003">Cell membrane</keyword>
<keyword evidence="8" id="KW-0969">Cilium</keyword>
<feature type="transmembrane region" description="Helical" evidence="7">
    <location>
        <begin position="6"/>
        <end position="27"/>
    </location>
</feature>
<dbReference type="InterPro" id="IPR022781">
    <property type="entry name" value="Flagellar_biosynth_FliO"/>
</dbReference>
<proteinExistence type="predicted"/>
<accession>A0A0A1W6V0</accession>
<name>A0A0A1W6V0_9SPHN</name>
<dbReference type="GO" id="GO:0016020">
    <property type="term" value="C:membrane"/>
    <property type="evidence" value="ECO:0007669"/>
    <property type="project" value="InterPro"/>
</dbReference>
<gene>
    <name evidence="8" type="primary">fliO</name>
    <name evidence="8" type="ORF">SP5_049_00060</name>
</gene>
<dbReference type="EMBL" id="BBPI01000049">
    <property type="protein sequence ID" value="GAM01165.1"/>
    <property type="molecule type" value="Genomic_DNA"/>
</dbReference>
<dbReference type="GO" id="GO:0044781">
    <property type="term" value="P:bacterial-type flagellum organization"/>
    <property type="evidence" value="ECO:0007669"/>
    <property type="project" value="InterPro"/>
</dbReference>
<evidence type="ECO:0000256" key="5">
    <source>
        <dbReference type="ARBA" id="ARBA00023136"/>
    </source>
</evidence>
<keyword evidence="8" id="KW-0966">Cell projection</keyword>
<keyword evidence="3 7" id="KW-0812">Transmembrane</keyword>
<reference evidence="8 9" key="1">
    <citation type="submission" date="2014-11" db="EMBL/GenBank/DDBJ databases">
        <title>Whole genome shotgun sequence of Sphingomonas parapaucimobilis NBRC 15100.</title>
        <authorList>
            <person name="Katano-Makiyama Y."/>
            <person name="Hosoyama A."/>
            <person name="Hashimoto M."/>
            <person name="Hosoyama Y."/>
            <person name="Noguchi M."/>
            <person name="Numata M."/>
            <person name="Tsuchikane K."/>
            <person name="Hirakata S."/>
            <person name="Uohara A."/>
            <person name="Shimodaira J."/>
            <person name="Ohji S."/>
            <person name="Ichikawa N."/>
            <person name="Kimura A."/>
            <person name="Yamazoe A."/>
            <person name="Fujita N."/>
        </authorList>
    </citation>
    <scope>NUCLEOTIDE SEQUENCE [LARGE SCALE GENOMIC DNA]</scope>
    <source>
        <strain evidence="8 9">NBRC 15100</strain>
    </source>
</reference>
<evidence type="ECO:0000256" key="6">
    <source>
        <dbReference type="SAM" id="MobiDB-lite"/>
    </source>
</evidence>
<evidence type="ECO:0000256" key="7">
    <source>
        <dbReference type="SAM" id="Phobius"/>
    </source>
</evidence>
<feature type="region of interest" description="Disordered" evidence="6">
    <location>
        <begin position="83"/>
        <end position="123"/>
    </location>
</feature>
<dbReference type="RefSeq" id="WP_042487399.1">
    <property type="nucleotide sequence ID" value="NZ_BBPI01000049.1"/>
</dbReference>
<evidence type="ECO:0000256" key="2">
    <source>
        <dbReference type="ARBA" id="ARBA00022475"/>
    </source>
</evidence>
<evidence type="ECO:0000256" key="4">
    <source>
        <dbReference type="ARBA" id="ARBA00022989"/>
    </source>
</evidence>